<dbReference type="FunFam" id="3.10.20.90:FF:000095">
    <property type="entry name" value="Ubiquilin 4"/>
    <property type="match status" value="1"/>
</dbReference>
<dbReference type="SMART" id="SM00165">
    <property type="entry name" value="UBA"/>
    <property type="match status" value="1"/>
</dbReference>
<dbReference type="PANTHER" id="PTHR10677:SF16">
    <property type="entry name" value="UBIQUILIN-1"/>
    <property type="match status" value="1"/>
</dbReference>
<dbReference type="PANTHER" id="PTHR10677">
    <property type="entry name" value="UBIQUILIN"/>
    <property type="match status" value="1"/>
</dbReference>
<evidence type="ECO:0000313" key="7">
    <source>
        <dbReference type="Proteomes" id="UP000694419"/>
    </source>
</evidence>
<evidence type="ECO:0000313" key="6">
    <source>
        <dbReference type="Ensembl" id="ENSCPGP00000013681.1"/>
    </source>
</evidence>
<reference evidence="6" key="2">
    <citation type="submission" date="2025-09" db="UniProtKB">
        <authorList>
            <consortium name="Ensembl"/>
        </authorList>
    </citation>
    <scope>IDENTIFICATION</scope>
</reference>
<proteinExistence type="predicted"/>
<feature type="region of interest" description="Disordered" evidence="3">
    <location>
        <begin position="420"/>
        <end position="446"/>
    </location>
</feature>
<dbReference type="FunFam" id="1.10.260.100:FF:000001">
    <property type="entry name" value="Ubiquilin 1"/>
    <property type="match status" value="1"/>
</dbReference>
<dbReference type="GO" id="GO:0006511">
    <property type="term" value="P:ubiquitin-dependent protein catabolic process"/>
    <property type="evidence" value="ECO:0007669"/>
    <property type="project" value="TreeGrafter"/>
</dbReference>
<dbReference type="InterPro" id="IPR029071">
    <property type="entry name" value="Ubiquitin-like_domsf"/>
</dbReference>
<feature type="compositionally biased region" description="Low complexity" evidence="3">
    <location>
        <begin position="432"/>
        <end position="444"/>
    </location>
</feature>
<dbReference type="InterPro" id="IPR015496">
    <property type="entry name" value="Ubiquilin"/>
</dbReference>
<feature type="region of interest" description="Disordered" evidence="3">
    <location>
        <begin position="95"/>
        <end position="115"/>
    </location>
</feature>
<evidence type="ECO:0000259" key="4">
    <source>
        <dbReference type="PROSITE" id="PS50030"/>
    </source>
</evidence>
<dbReference type="Gene3D" id="1.10.8.10">
    <property type="entry name" value="DNA helicase RuvA subunit, C-terminal domain"/>
    <property type="match status" value="1"/>
</dbReference>
<evidence type="ECO:0000256" key="1">
    <source>
        <dbReference type="ARBA" id="ARBA00004496"/>
    </source>
</evidence>
<dbReference type="SUPFAM" id="SSF46934">
    <property type="entry name" value="UBA-like"/>
    <property type="match status" value="1"/>
</dbReference>
<feature type="compositionally biased region" description="Polar residues" evidence="3">
    <location>
        <begin position="100"/>
        <end position="110"/>
    </location>
</feature>
<dbReference type="Pfam" id="PF00240">
    <property type="entry name" value="ubiquitin"/>
    <property type="match status" value="1"/>
</dbReference>
<dbReference type="GO" id="GO:0031593">
    <property type="term" value="F:polyubiquitin modification-dependent protein binding"/>
    <property type="evidence" value="ECO:0007669"/>
    <property type="project" value="TreeGrafter"/>
</dbReference>
<dbReference type="Gene3D" id="1.10.260.100">
    <property type="match status" value="1"/>
</dbReference>
<dbReference type="InterPro" id="IPR015940">
    <property type="entry name" value="UBA"/>
</dbReference>
<feature type="domain" description="UBA" evidence="4">
    <location>
        <begin position="533"/>
        <end position="582"/>
    </location>
</feature>
<dbReference type="InterPro" id="IPR006636">
    <property type="entry name" value="STI1_HS-bd"/>
</dbReference>
<feature type="domain" description="Ubiquitin-like" evidence="5">
    <location>
        <begin position="23"/>
        <end position="93"/>
    </location>
</feature>
<dbReference type="InterPro" id="IPR000626">
    <property type="entry name" value="Ubiquitin-like_dom"/>
</dbReference>
<dbReference type="Gene3D" id="3.10.20.90">
    <property type="entry name" value="Phosphatidylinositol 3-kinase Catalytic Subunit, Chain A, domain 1"/>
    <property type="match status" value="1"/>
</dbReference>
<evidence type="ECO:0000256" key="3">
    <source>
        <dbReference type="SAM" id="MobiDB-lite"/>
    </source>
</evidence>
<dbReference type="SMART" id="SM00727">
    <property type="entry name" value="STI1"/>
    <property type="match status" value="1"/>
</dbReference>
<evidence type="ECO:0008006" key="8">
    <source>
        <dbReference type="Google" id="ProtNLM"/>
    </source>
</evidence>
<dbReference type="SUPFAM" id="SSF54236">
    <property type="entry name" value="Ubiquitin-like"/>
    <property type="match status" value="1"/>
</dbReference>
<dbReference type="SMART" id="SM00213">
    <property type="entry name" value="UBQ"/>
    <property type="match status" value="1"/>
</dbReference>
<dbReference type="AlphaFoldDB" id="A0A8C3JV22"/>
<feature type="region of interest" description="Disordered" evidence="3">
    <location>
        <begin position="323"/>
        <end position="379"/>
    </location>
</feature>
<organism evidence="6 7">
    <name type="scientific">Calidris pygmaea</name>
    <name type="common">Spoon-billed sandpiper</name>
    <dbReference type="NCBI Taxonomy" id="425635"/>
    <lineage>
        <taxon>Eukaryota</taxon>
        <taxon>Metazoa</taxon>
        <taxon>Chordata</taxon>
        <taxon>Craniata</taxon>
        <taxon>Vertebrata</taxon>
        <taxon>Euteleostomi</taxon>
        <taxon>Archelosauria</taxon>
        <taxon>Archosauria</taxon>
        <taxon>Dinosauria</taxon>
        <taxon>Saurischia</taxon>
        <taxon>Theropoda</taxon>
        <taxon>Coelurosauria</taxon>
        <taxon>Aves</taxon>
        <taxon>Neognathae</taxon>
        <taxon>Neoaves</taxon>
        <taxon>Charadriiformes</taxon>
        <taxon>Scolopacidae</taxon>
        <taxon>Calidris</taxon>
    </lineage>
</organism>
<sequence length="589" mass="64191">MSESKGVEKTSQPVVTMDPSNIIKVTVKTLKQKEQFEVAQSSTIQEFKEEVAKRFKTLPGLLVLIFAGKILKDQDTLSQHGVNSGVSIHVVIRSQKRPQESQADQGNATTLVGPPNHSDSNLLYLGSTPDLRGAYLIHHNLSRLLISSQEIVAETMEDLLLKILTSGLDVNTINNNPFLLGFLLGATGAYLIGLDQKDVTDLMSSIQEEDVNALLSEMIQNTLAQNDLDRVDLIRNLIMSNPQMQQLTEENPEIGQILTNPNTIREILEASNNPAVMQEMIRNRDVAISNLESIPGGYSALEQLYREFEEPILNAVQAQLGNNPFESLDSHPPPSGARLPAHTENCRPLPNPWALQSDSISDNADDHDGQLTSSSEDDGFAIPSLDAAAEAAVPISGGVQSVVQQITENAELMQNLESALTNPNSPAQTLLSSPHISSDRSSPPQDQWEQLLPLEMEDAEISSLLRNPRALRALLQIQLGLQTLSIEVPDFILSLKSSGVDLESMEDSAQSSECEEEDAVLMSDECEEESQMVTDDEVPQARFEGKMEQLVAMGFQDQSANLQALIDAEGDVSAAAEILAKGPPPKETP</sequence>
<keyword evidence="2" id="KW-0963">Cytoplasm</keyword>
<evidence type="ECO:0000256" key="2">
    <source>
        <dbReference type="ARBA" id="ARBA00022490"/>
    </source>
</evidence>
<evidence type="ECO:0000259" key="5">
    <source>
        <dbReference type="PROSITE" id="PS50053"/>
    </source>
</evidence>
<dbReference type="Pfam" id="PF23195">
    <property type="entry name" value="UBQLN1"/>
    <property type="match status" value="1"/>
</dbReference>
<dbReference type="PROSITE" id="PS50030">
    <property type="entry name" value="UBA"/>
    <property type="match status" value="1"/>
</dbReference>
<dbReference type="PROSITE" id="PS50053">
    <property type="entry name" value="UBIQUITIN_2"/>
    <property type="match status" value="1"/>
</dbReference>
<keyword evidence="7" id="KW-1185">Reference proteome</keyword>
<protein>
    <recommendedName>
        <fullName evidence="8">Ubiquilin-1</fullName>
    </recommendedName>
</protein>
<dbReference type="Proteomes" id="UP000694419">
    <property type="component" value="Unplaced"/>
</dbReference>
<name>A0A8C3JV22_9CHAR</name>
<comment type="subcellular location">
    <subcellularLocation>
        <location evidence="1">Cytoplasm</location>
    </subcellularLocation>
</comment>
<dbReference type="GO" id="GO:0005829">
    <property type="term" value="C:cytosol"/>
    <property type="evidence" value="ECO:0007669"/>
    <property type="project" value="TreeGrafter"/>
</dbReference>
<accession>A0A8C3JV22</accession>
<dbReference type="Ensembl" id="ENSCPGT00000015001.1">
    <property type="protein sequence ID" value="ENSCPGP00000013681.1"/>
    <property type="gene ID" value="ENSCPGG00000009695.1"/>
</dbReference>
<feature type="compositionally biased region" description="Polar residues" evidence="3">
    <location>
        <begin position="420"/>
        <end position="431"/>
    </location>
</feature>
<dbReference type="InterPro" id="IPR009060">
    <property type="entry name" value="UBA-like_sf"/>
</dbReference>
<reference evidence="6" key="1">
    <citation type="submission" date="2025-08" db="UniProtKB">
        <authorList>
            <consortium name="Ensembl"/>
        </authorList>
    </citation>
    <scope>IDENTIFICATION</scope>
</reference>